<dbReference type="Proteomes" id="UP000678499">
    <property type="component" value="Unassembled WGS sequence"/>
</dbReference>
<gene>
    <name evidence="22" type="ORF">NMOB1V02_LOCUS2241</name>
</gene>
<dbReference type="GO" id="GO:0043813">
    <property type="term" value="F:phosphatidylinositol-3,5-bisphosphate 5-phosphatase activity"/>
    <property type="evidence" value="ECO:0007669"/>
    <property type="project" value="InterPro"/>
</dbReference>
<sequence length="2024" mass="227499">MDDPWELPNTVKSSILIENIPSGGNLSDLSAIDPGFPQKGANDPVPNSARYADHGGWTSPEFRVSQPSDLRNVPSRTPKTQPPRRVNFNNTTGRILEPRRFSSKENRNPTENLPFDPPTVHPSSEQELETGLLRQLVADQNKRLNALQKQLQQSLKLQQTQQEHFQQALQLLAVRHGSGASSCGCASGGPSTNCWTVANGKKSIATQTSIVEGPESKTVLLGEHRSVGCGTEEQGKQVAVVDNPSNEQFYDNIMARVADFLHKSGIAPVKDQMVPPGDESKKKKAKNKKKRSKQVEVSRQPEDAALEATLRRLRDCGASFVDMDDLRREAVAAIRNGPVHPGYPNAFAKPEFGHCLPAPGKSRRAKSSGKRKVAPSLRRRGGMDEVDAAAGRMKYMSILVNDGKPSKEASIEISAVDMQYAHRQHLRSPALPGFAGNANRSPWQANHDRMISSSDYTSSEMSESDTTEDSEDEESDEGNRASSGDRRPIVANPALGGEHKFVEMSWSPVIKVPLMDVTAVVWNFQRISKCSDFEMRMMECYEAYGMRKGGMNCKDYVDDFIECTRNQKQIERKLTMFRHRQDKMRKGELTKEDYLDPPPLDSFDVVAGTEEGWSQTAKKALDGEEDFVWNLPFDITFRSTNPQGWPQIVLSTYGLDYWGRDVVRGYGSIHLPVTPGRCVKRIAMFVPESASLLQRFGSWLTGTRPEYVDPRVVAGGDGREVTRVRTQGVATVKFNTMLKDFSEMGYVGERGEQVQAAVPKAFRNLKPVDKPDTDKSSVASVSVRGDTPLESMSTEKTRPKPERRRKKSAPIADTLGLRRFCGFYRCGFLISLFDLLSILWKGFEMNFRCRAVLYSIRRAYAFHHHVLPPAVKLNVSQRACFHLYPSLRNVDEVKKDPSPERLPPISDLPHILWPSVYKTIKNFILATFIIRPYLDQDFSASEFMNGAKQALVSVSDLLSRGKFEEMNGLVTPEALQEIKERVSSMSMQQRTSLKVEDTDVYLSFPYQIGMIIYDETSGIQKRFVEVTVAYHVFRGLHTLLDSGNVPRDPMSSPEHRKNIMVCNYRTTRVSLRIEQPELELTMFAFQMDIQMVPSISSVQRMALYETKARFYLVGSNQNQNAFRVLKIDRTEPEDLIIMDDKVKYSQEEIRNLLNMIDSGNKSRDTQLSGRGVQGGLSKCVSAFGIFGFIRFCEGYYLILITKRRKIAAIGYNTIYKIEDTRMIRIPNDSVRQSHPDEPKYLRLFQSIDLSSNFYFSYSYDLSHTLQYNLSPARRILVPSHLVDAYNVADKSDPKVKMRRVEKNSHHGFQCNFGAFEELFDSLQTVLRKQNPNRDASKEREKIAAVVNVPNNSFVWNAALMQPAVDAGVHSDWVLPITHGFVGQSNVSIFGRCFYLTLVARRSTRYAGTRYLKRGANIHGDVANEVETEQILQDAALSKLGGINGARVTSFVQLRGSIPGLWSQDISKMVPKPPIIFHLADPYSQIAGAHFNKLLKNYGSPVVAVNLVKKKEKKRQETQLSEEFSFAIQNLNMFLPSPHEIQYVALDMARINKMKANVMSRLASIGHHCVKRTGIYFSHESYKAHEANPDPRYKSMEIRRSFYASGRQTGVVRVNCVDCLDRTNTAQFAIGKCALAYQFYALGVTQRPELEFDSDCVRMLEMLYEDHGDVLALQYGGSQLVHRIQTYRRTAPWTAQGSDIMQTLSRYYSNTFSDNDKQNSINLLLGVFRPSKGKPAIWDMSSDVHLHNDLLSASGKSCSQWWDNDVMECSPLAAAEEQKLCCVVDLPDSLLSDDVDGYSDFYRPNELAVLSDLFTWTMSHSSRDFMPNFTTDFSPFSVRVRPGKRAEANPGAVRNPSVTGQSSLSLTPSSNSSSSDSEASSEDGMGSSDEECRIVSYTEPAKERVTLSSFCPDGKAVYGNLVKDLKRSDAQLYEKFAAVAALSKPMEKASNAGIVIDNFDDLFLVKSKFTRDSTDWKPVSVSEKSRSVYEKYIATGLEGPQKPTVRDMYIYEAYCKGSLRDNDVI</sequence>
<keyword evidence="14" id="KW-0496">Mitochondrion</keyword>
<dbReference type="PANTHER" id="PTHR45738">
    <property type="entry name" value="POLYPHOSPHOINOSITIDE PHOSPHATASE"/>
    <property type="match status" value="1"/>
</dbReference>
<evidence type="ECO:0000256" key="18">
    <source>
        <dbReference type="ARBA" id="ARBA00023273"/>
    </source>
</evidence>
<dbReference type="GO" id="GO:0005743">
    <property type="term" value="C:mitochondrial inner membrane"/>
    <property type="evidence" value="ECO:0007669"/>
    <property type="project" value="UniProtKB-SubCell"/>
</dbReference>
<comment type="function">
    <text evidence="1">Accessory subunit of the mitochondrial membrane respiratory chain NADH dehydrogenase (Complex I), that is believed not to be involved in catalysis. Complex I functions in the transfer of electrons from NADH to the respiratory chain. The immediate electron acceptor for the enzyme is believed to be ubiquinone.</text>
</comment>
<feature type="disulfide bond" evidence="19">
    <location>
        <begin position="540"/>
        <end position="553"/>
    </location>
</feature>
<reference evidence="22" key="1">
    <citation type="submission" date="2020-11" db="EMBL/GenBank/DDBJ databases">
        <authorList>
            <person name="Tran Van P."/>
        </authorList>
    </citation>
    <scope>NUCLEOTIDE SEQUENCE</scope>
</reference>
<dbReference type="PROSITE" id="PS51381">
    <property type="entry name" value="C2_B9"/>
    <property type="match status" value="1"/>
</dbReference>
<feature type="region of interest" description="Disordered" evidence="20">
    <location>
        <begin position="787"/>
        <end position="808"/>
    </location>
</feature>
<feature type="region of interest" description="Disordered" evidence="20">
    <location>
        <begin position="268"/>
        <end position="301"/>
    </location>
</feature>
<feature type="region of interest" description="Disordered" evidence="20">
    <location>
        <begin position="32"/>
        <end position="125"/>
    </location>
</feature>
<dbReference type="InterPro" id="IPR043573">
    <property type="entry name" value="Fig4-like"/>
</dbReference>
<evidence type="ECO:0000256" key="3">
    <source>
        <dbReference type="ARBA" id="ARBA00004308"/>
    </source>
</evidence>
<dbReference type="Pfam" id="PF02383">
    <property type="entry name" value="Syja_N"/>
    <property type="match status" value="1"/>
</dbReference>
<keyword evidence="9" id="KW-0679">Respiratory chain</keyword>
<dbReference type="Pfam" id="PF10200">
    <property type="entry name" value="Ndufs5"/>
    <property type="match status" value="1"/>
</dbReference>
<dbReference type="EMBL" id="OA882283">
    <property type="protein sequence ID" value="CAD7274410.1"/>
    <property type="molecule type" value="Genomic_DNA"/>
</dbReference>
<keyword evidence="16 19" id="KW-1015">Disulfide bond</keyword>
<feature type="region of interest" description="Disordered" evidence="20">
    <location>
        <begin position="1843"/>
        <end position="1889"/>
    </location>
</feature>
<keyword evidence="8" id="KW-0963">Cytoplasm</keyword>
<feature type="compositionally biased region" description="Basic and acidic residues" evidence="20">
    <location>
        <begin position="477"/>
        <end position="488"/>
    </location>
</feature>
<feature type="disulfide bond" evidence="19">
    <location>
        <begin position="530"/>
        <end position="563"/>
    </location>
</feature>
<evidence type="ECO:0000256" key="13">
    <source>
        <dbReference type="ARBA" id="ARBA00022982"/>
    </source>
</evidence>
<name>A0A7R9BII3_9CRUS</name>
<proteinExistence type="inferred from homology"/>
<organism evidence="22">
    <name type="scientific">Notodromas monacha</name>
    <dbReference type="NCBI Taxonomy" id="399045"/>
    <lineage>
        <taxon>Eukaryota</taxon>
        <taxon>Metazoa</taxon>
        <taxon>Ecdysozoa</taxon>
        <taxon>Arthropoda</taxon>
        <taxon>Crustacea</taxon>
        <taxon>Oligostraca</taxon>
        <taxon>Ostracoda</taxon>
        <taxon>Podocopa</taxon>
        <taxon>Podocopida</taxon>
        <taxon>Cypridocopina</taxon>
        <taxon>Cypridoidea</taxon>
        <taxon>Cyprididae</taxon>
        <taxon>Notodromas</taxon>
    </lineage>
</organism>
<dbReference type="PANTHER" id="PTHR45738:SF5">
    <property type="entry name" value="POLYPHOSPHOINOSITIDE PHOSPHATASE"/>
    <property type="match status" value="1"/>
</dbReference>
<evidence type="ECO:0000256" key="5">
    <source>
        <dbReference type="ARBA" id="ARBA00004637"/>
    </source>
</evidence>
<feature type="domain" description="SAC" evidence="21">
    <location>
        <begin position="1244"/>
        <end position="1676"/>
    </location>
</feature>
<comment type="similarity">
    <text evidence="6">Belongs to the complex I NDUFS5 subunit family.</text>
</comment>
<feature type="compositionally biased region" description="Acidic residues" evidence="20">
    <location>
        <begin position="462"/>
        <end position="476"/>
    </location>
</feature>
<feature type="compositionally biased region" description="Basic residues" evidence="20">
    <location>
        <begin position="361"/>
        <end position="380"/>
    </location>
</feature>
<dbReference type="PROSITE" id="PS50275">
    <property type="entry name" value="SAC"/>
    <property type="match status" value="1"/>
</dbReference>
<evidence type="ECO:0000256" key="14">
    <source>
        <dbReference type="ARBA" id="ARBA00023128"/>
    </source>
</evidence>
<evidence type="ECO:0000256" key="7">
    <source>
        <dbReference type="ARBA" id="ARBA00022448"/>
    </source>
</evidence>
<dbReference type="InterPro" id="IPR010796">
    <property type="entry name" value="C2_B9-type_dom"/>
</dbReference>
<keyword evidence="15" id="KW-0472">Membrane</keyword>
<evidence type="ECO:0000256" key="11">
    <source>
        <dbReference type="ARBA" id="ARBA00022794"/>
    </source>
</evidence>
<dbReference type="OrthoDB" id="405996at2759"/>
<evidence type="ECO:0000256" key="4">
    <source>
        <dbReference type="ARBA" id="ARBA00004569"/>
    </source>
</evidence>
<evidence type="ECO:0000256" key="19">
    <source>
        <dbReference type="PIRSR" id="PIRSR619342-50"/>
    </source>
</evidence>
<evidence type="ECO:0000256" key="8">
    <source>
        <dbReference type="ARBA" id="ARBA00022490"/>
    </source>
</evidence>
<keyword evidence="23" id="KW-1185">Reference proteome</keyword>
<keyword evidence="13" id="KW-0249">Electron transport</keyword>
<evidence type="ECO:0000256" key="2">
    <source>
        <dbReference type="ARBA" id="ARBA00004120"/>
    </source>
</evidence>
<feature type="compositionally biased region" description="Polar residues" evidence="20">
    <location>
        <begin position="65"/>
        <end position="79"/>
    </location>
</feature>
<evidence type="ECO:0000313" key="23">
    <source>
        <dbReference type="Proteomes" id="UP000678499"/>
    </source>
</evidence>
<dbReference type="GO" id="GO:0005758">
    <property type="term" value="C:mitochondrial intermembrane space"/>
    <property type="evidence" value="ECO:0007669"/>
    <property type="project" value="UniProtKB-SubCell"/>
</dbReference>
<dbReference type="GO" id="GO:0012505">
    <property type="term" value="C:endomembrane system"/>
    <property type="evidence" value="ECO:0007669"/>
    <property type="project" value="UniProtKB-SubCell"/>
</dbReference>
<evidence type="ECO:0000256" key="1">
    <source>
        <dbReference type="ARBA" id="ARBA00003195"/>
    </source>
</evidence>
<keyword evidence="7" id="KW-0813">Transport</keyword>
<keyword evidence="11" id="KW-0970">Cilium biogenesis/degradation</keyword>
<evidence type="ECO:0000256" key="16">
    <source>
        <dbReference type="ARBA" id="ARBA00023157"/>
    </source>
</evidence>
<evidence type="ECO:0000256" key="20">
    <source>
        <dbReference type="SAM" id="MobiDB-lite"/>
    </source>
</evidence>
<evidence type="ECO:0000256" key="17">
    <source>
        <dbReference type="ARBA" id="ARBA00023212"/>
    </source>
</evidence>
<keyword evidence="17" id="KW-0206">Cytoskeleton</keyword>
<feature type="region of interest" description="Disordered" evidence="20">
    <location>
        <begin position="358"/>
        <end position="381"/>
    </location>
</feature>
<accession>A0A7R9BII3</accession>
<dbReference type="GO" id="GO:0046856">
    <property type="term" value="P:phosphatidylinositol dephosphorylation"/>
    <property type="evidence" value="ECO:0007669"/>
    <property type="project" value="InterPro"/>
</dbReference>
<evidence type="ECO:0000256" key="12">
    <source>
        <dbReference type="ARBA" id="ARBA00022801"/>
    </source>
</evidence>
<dbReference type="GO" id="GO:0030030">
    <property type="term" value="P:cell projection organization"/>
    <property type="evidence" value="ECO:0007669"/>
    <property type="project" value="UniProtKB-KW"/>
</dbReference>
<dbReference type="Pfam" id="PF07162">
    <property type="entry name" value="B9-C2"/>
    <property type="match status" value="1"/>
</dbReference>
<evidence type="ECO:0000256" key="10">
    <source>
        <dbReference type="ARBA" id="ARBA00022792"/>
    </source>
</evidence>
<feature type="region of interest" description="Disordered" evidence="20">
    <location>
        <begin position="453"/>
        <end position="492"/>
    </location>
</feature>
<keyword evidence="12" id="KW-0378">Hydrolase</keyword>
<dbReference type="InterPro" id="IPR002013">
    <property type="entry name" value="SAC_dom"/>
</dbReference>
<evidence type="ECO:0000259" key="21">
    <source>
        <dbReference type="PROSITE" id="PS50275"/>
    </source>
</evidence>
<feature type="compositionally biased region" description="Basic and acidic residues" evidence="20">
    <location>
        <begin position="96"/>
        <end position="108"/>
    </location>
</feature>
<dbReference type="EMBL" id="CAJPEX010000246">
    <property type="protein sequence ID" value="CAG0914562.1"/>
    <property type="molecule type" value="Genomic_DNA"/>
</dbReference>
<feature type="compositionally biased region" description="Low complexity" evidence="20">
    <location>
        <begin position="1861"/>
        <end position="1886"/>
    </location>
</feature>
<keyword evidence="10" id="KW-0999">Mitochondrion inner membrane</keyword>
<comment type="subcellular location">
    <subcellularLocation>
        <location evidence="2">Cytoplasm</location>
        <location evidence="2">Cytoskeleton</location>
        <location evidence="2">Cilium basal body</location>
    </subcellularLocation>
    <subcellularLocation>
        <location evidence="3">Endomembrane system</location>
    </subcellularLocation>
    <subcellularLocation>
        <location evidence="5">Mitochondrion inner membrane</location>
        <topology evidence="5">Peripheral membrane protein</topology>
    </subcellularLocation>
    <subcellularLocation>
        <location evidence="4">Mitochondrion intermembrane space</location>
    </subcellularLocation>
</comment>
<evidence type="ECO:0000256" key="9">
    <source>
        <dbReference type="ARBA" id="ARBA00022660"/>
    </source>
</evidence>
<dbReference type="GO" id="GO:0005929">
    <property type="term" value="C:cilium"/>
    <property type="evidence" value="ECO:0007669"/>
    <property type="project" value="UniProtKB-ARBA"/>
</dbReference>
<protein>
    <recommendedName>
        <fullName evidence="21">SAC domain-containing protein</fullName>
    </recommendedName>
</protein>
<evidence type="ECO:0000256" key="15">
    <source>
        <dbReference type="ARBA" id="ARBA00023136"/>
    </source>
</evidence>
<feature type="compositionally biased region" description="Basic residues" evidence="20">
    <location>
        <begin position="282"/>
        <end position="292"/>
    </location>
</feature>
<dbReference type="InterPro" id="IPR019342">
    <property type="entry name" value="NADH_UbQ_OxRdtase_FeS-su5"/>
</dbReference>
<evidence type="ECO:0000313" key="22">
    <source>
        <dbReference type="EMBL" id="CAD7274410.1"/>
    </source>
</evidence>
<keyword evidence="18" id="KW-0966">Cell projection</keyword>
<evidence type="ECO:0000256" key="6">
    <source>
        <dbReference type="ARBA" id="ARBA00007372"/>
    </source>
</evidence>